<dbReference type="PANTHER" id="PTHR36452">
    <property type="entry name" value="CHROMOSOME 12, WHOLE GENOME SHOTGUN SEQUENCE"/>
    <property type="match status" value="1"/>
</dbReference>
<dbReference type="Proteomes" id="UP001310890">
    <property type="component" value="Unassembled WGS sequence"/>
</dbReference>
<evidence type="ECO:0008006" key="4">
    <source>
        <dbReference type="Google" id="ProtNLM"/>
    </source>
</evidence>
<proteinExistence type="predicted"/>
<sequence length="418" mass="45826">MTRQSARLSSGAKPTPAHKRVASGSAIATSETKRTRTTKATPTKSQHFPSNKAEEKAEPGEASSPDAEPSASDFAESEEQPQSSESEPEDDYSSDNKPKTKKISASRTATKGSTTTKTRDSVGTGNGEKTGLGPGTEVIIKKPKARPAGKTPYTDETLHPNTFLFLQDLKANNNRPWLKMNDLDFRQAEKDWYSFVEAITSRLVEIDDTVPELPVKDVIFRIYRDIRFSPDPTPYKPHFSAAWSRTGRKGPYAGYYVQVSPDDQSFIGGGLWHPDAAPTAAMRRSIDRHPERLKRVLTEPGLRKAFLKGVGKDEKKVMKAFVASNAENALKTKPKGYEADHSEIELLRLKSYTLGSRIPDAELLGPGGLDRVADLLACLKPMITFLNSVVMPDGQESDSEVHASEDEGADASDDDTED</sequence>
<dbReference type="InterPro" id="IPR012808">
    <property type="entry name" value="CHP02453"/>
</dbReference>
<dbReference type="PANTHER" id="PTHR36452:SF1">
    <property type="entry name" value="DUF2461 DOMAIN-CONTAINING PROTEIN"/>
    <property type="match status" value="1"/>
</dbReference>
<protein>
    <recommendedName>
        <fullName evidence="4">DUF2461 domain-containing protein</fullName>
    </recommendedName>
</protein>
<feature type="compositionally biased region" description="Acidic residues" evidence="1">
    <location>
        <begin position="406"/>
        <end position="418"/>
    </location>
</feature>
<dbReference type="AlphaFoldDB" id="A0AAN7TLF6"/>
<comment type="caution">
    <text evidence="2">The sequence shown here is derived from an EMBL/GenBank/DDBJ whole genome shotgun (WGS) entry which is preliminary data.</text>
</comment>
<dbReference type="Pfam" id="PF09365">
    <property type="entry name" value="DUF2461"/>
    <property type="match status" value="1"/>
</dbReference>
<feature type="compositionally biased region" description="Low complexity" evidence="1">
    <location>
        <begin position="105"/>
        <end position="116"/>
    </location>
</feature>
<feature type="compositionally biased region" description="Gly residues" evidence="1">
    <location>
        <begin position="124"/>
        <end position="134"/>
    </location>
</feature>
<gene>
    <name evidence="2" type="ORF">LTR62_001816</name>
</gene>
<feature type="compositionally biased region" description="Low complexity" evidence="1">
    <location>
        <begin position="60"/>
        <end position="73"/>
    </location>
</feature>
<dbReference type="EMBL" id="JAVRRL010000014">
    <property type="protein sequence ID" value="KAK5115119.1"/>
    <property type="molecule type" value="Genomic_DNA"/>
</dbReference>
<feature type="region of interest" description="Disordered" evidence="1">
    <location>
        <begin position="394"/>
        <end position="418"/>
    </location>
</feature>
<accession>A0AAN7TLF6</accession>
<name>A0AAN7TLF6_9PEZI</name>
<evidence type="ECO:0000313" key="3">
    <source>
        <dbReference type="Proteomes" id="UP001310890"/>
    </source>
</evidence>
<evidence type="ECO:0000313" key="2">
    <source>
        <dbReference type="EMBL" id="KAK5115119.1"/>
    </source>
</evidence>
<feature type="region of interest" description="Disordered" evidence="1">
    <location>
        <begin position="1"/>
        <end position="136"/>
    </location>
</feature>
<dbReference type="NCBIfam" id="TIGR02453">
    <property type="entry name" value="TIGR02453 family protein"/>
    <property type="match status" value="1"/>
</dbReference>
<organism evidence="2 3">
    <name type="scientific">Meristemomyces frigidus</name>
    <dbReference type="NCBI Taxonomy" id="1508187"/>
    <lineage>
        <taxon>Eukaryota</taxon>
        <taxon>Fungi</taxon>
        <taxon>Dikarya</taxon>
        <taxon>Ascomycota</taxon>
        <taxon>Pezizomycotina</taxon>
        <taxon>Dothideomycetes</taxon>
        <taxon>Dothideomycetidae</taxon>
        <taxon>Mycosphaerellales</taxon>
        <taxon>Teratosphaeriaceae</taxon>
        <taxon>Meristemomyces</taxon>
    </lineage>
</organism>
<reference evidence="2" key="1">
    <citation type="submission" date="2023-08" db="EMBL/GenBank/DDBJ databases">
        <title>Black Yeasts Isolated from many extreme environments.</title>
        <authorList>
            <person name="Coleine C."/>
            <person name="Stajich J.E."/>
            <person name="Selbmann L."/>
        </authorList>
    </citation>
    <scope>NUCLEOTIDE SEQUENCE</scope>
    <source>
        <strain evidence="2">CCFEE 5401</strain>
    </source>
</reference>
<evidence type="ECO:0000256" key="1">
    <source>
        <dbReference type="SAM" id="MobiDB-lite"/>
    </source>
</evidence>